<evidence type="ECO:0000313" key="2">
    <source>
        <dbReference type="Proteomes" id="UP000182345"/>
    </source>
</evidence>
<evidence type="ECO:0000313" key="1">
    <source>
        <dbReference type="EMBL" id="OIN91441.1"/>
    </source>
</evidence>
<proteinExistence type="predicted"/>
<dbReference type="EMBL" id="MNUK01000047">
    <property type="protein sequence ID" value="OIN91441.1"/>
    <property type="molecule type" value="Genomic_DNA"/>
</dbReference>
<dbReference type="AlphaFoldDB" id="A0A1J4RW32"/>
<organism evidence="1 2">
    <name type="scientific">Candidatus Collierbacteria bacterium CG1_02_44_10</name>
    <dbReference type="NCBI Taxonomy" id="1805087"/>
    <lineage>
        <taxon>Bacteria</taxon>
        <taxon>Candidatus Collieribacteriota</taxon>
    </lineage>
</organism>
<comment type="caution">
    <text evidence="1">The sequence shown here is derived from an EMBL/GenBank/DDBJ whole genome shotgun (WGS) entry which is preliminary data.</text>
</comment>
<gene>
    <name evidence="1" type="ORF">AUJ42_01945</name>
</gene>
<accession>A0A1J4RW32</accession>
<name>A0A1J4RW32_9BACT</name>
<protein>
    <submittedName>
        <fullName evidence="1">Uncharacterized protein</fullName>
    </submittedName>
</protein>
<dbReference type="Proteomes" id="UP000182345">
    <property type="component" value="Unassembled WGS sequence"/>
</dbReference>
<reference evidence="1 2" key="1">
    <citation type="journal article" date="2016" name="Environ. Microbiol.">
        <title>Genomic resolution of a cold subsurface aquifer community provides metabolic insights for novel microbes adapted to high CO concentrations.</title>
        <authorList>
            <person name="Probst A.J."/>
            <person name="Castelle C.J."/>
            <person name="Singh A."/>
            <person name="Brown C.T."/>
            <person name="Anantharaman K."/>
            <person name="Sharon I."/>
            <person name="Hug L.A."/>
            <person name="Burstein D."/>
            <person name="Emerson J.B."/>
            <person name="Thomas B.C."/>
            <person name="Banfield J.F."/>
        </authorList>
    </citation>
    <scope>NUCLEOTIDE SEQUENCE [LARGE SCALE GENOMIC DNA]</scope>
    <source>
        <strain evidence="1">CG1_02_44_10</strain>
    </source>
</reference>
<sequence>MSKKETTCFVELGDTKVISCLASGEEVFVTPQSHFYSHPDTHEAVYRVLPTIDVNSLSFDDSGLTHTAVEVKGMEGRCLCVPVTDSDKFVYAKRKPRTWYTRFVIGREVSKTNLLTLVIKKQGDGYELSTSYWGPCAYPEPSDPCLSPGTPEYEISEKFWTHRALILPEDEASMTALGIDPKLIKEFLGEGEEYFRS</sequence>